<gene>
    <name evidence="3" type="ORF">pdam_00017054</name>
</gene>
<proteinExistence type="predicted"/>
<name>A0A3M6TQY8_POCDA</name>
<keyword evidence="2" id="KW-0812">Transmembrane</keyword>
<comment type="caution">
    <text evidence="3">The sequence shown here is derived from an EMBL/GenBank/DDBJ whole genome shotgun (WGS) entry which is preliminary data.</text>
</comment>
<evidence type="ECO:0000256" key="1">
    <source>
        <dbReference type="SAM" id="MobiDB-lite"/>
    </source>
</evidence>
<dbReference type="Proteomes" id="UP000275408">
    <property type="component" value="Unassembled WGS sequence"/>
</dbReference>
<evidence type="ECO:0000256" key="2">
    <source>
        <dbReference type="SAM" id="Phobius"/>
    </source>
</evidence>
<organism evidence="3 4">
    <name type="scientific">Pocillopora damicornis</name>
    <name type="common">Cauliflower coral</name>
    <name type="synonym">Millepora damicornis</name>
    <dbReference type="NCBI Taxonomy" id="46731"/>
    <lineage>
        <taxon>Eukaryota</taxon>
        <taxon>Metazoa</taxon>
        <taxon>Cnidaria</taxon>
        <taxon>Anthozoa</taxon>
        <taxon>Hexacorallia</taxon>
        <taxon>Scleractinia</taxon>
        <taxon>Astrocoeniina</taxon>
        <taxon>Pocilloporidae</taxon>
        <taxon>Pocillopora</taxon>
    </lineage>
</organism>
<sequence>MRPKFTNTPCPCLWLTMTPDIFGLNDPTHHIGFWPLKARVEFVNIDPLVNSVAELAAEFNLDGPAIIGMDPKQSSRDAMGAGAAAGMTFGVTALAGLLIAVMVIGWRRHKTIQRESSDLMEPLNPPGYGAINEQGSPRV</sequence>
<accession>A0A3M6TQY8</accession>
<evidence type="ECO:0000313" key="3">
    <source>
        <dbReference type="EMBL" id="RMX43817.1"/>
    </source>
</evidence>
<feature type="region of interest" description="Disordered" evidence="1">
    <location>
        <begin position="117"/>
        <end position="139"/>
    </location>
</feature>
<feature type="transmembrane region" description="Helical" evidence="2">
    <location>
        <begin position="78"/>
        <end position="106"/>
    </location>
</feature>
<protein>
    <submittedName>
        <fullName evidence="3">Uncharacterized protein</fullName>
    </submittedName>
</protein>
<dbReference type="AlphaFoldDB" id="A0A3M6TQY8"/>
<dbReference type="OrthoDB" id="5950457at2759"/>
<evidence type="ECO:0000313" key="4">
    <source>
        <dbReference type="Proteomes" id="UP000275408"/>
    </source>
</evidence>
<keyword evidence="4" id="KW-1185">Reference proteome</keyword>
<reference evidence="3 4" key="1">
    <citation type="journal article" date="2018" name="Sci. Rep.">
        <title>Comparative analysis of the Pocillopora damicornis genome highlights role of immune system in coral evolution.</title>
        <authorList>
            <person name="Cunning R."/>
            <person name="Bay R.A."/>
            <person name="Gillette P."/>
            <person name="Baker A.C."/>
            <person name="Traylor-Knowles N."/>
        </authorList>
    </citation>
    <scope>NUCLEOTIDE SEQUENCE [LARGE SCALE GENOMIC DNA]</scope>
    <source>
        <strain evidence="3">RSMAS</strain>
        <tissue evidence="3">Whole animal</tissue>
    </source>
</reference>
<keyword evidence="2" id="KW-0472">Membrane</keyword>
<dbReference type="EMBL" id="RCHS01003131">
    <property type="protein sequence ID" value="RMX43817.1"/>
    <property type="molecule type" value="Genomic_DNA"/>
</dbReference>
<keyword evidence="2" id="KW-1133">Transmembrane helix</keyword>